<dbReference type="PANTHER" id="PTHR11831">
    <property type="entry name" value="30S 40S RIBOSOMAL PROTEIN"/>
    <property type="match status" value="1"/>
</dbReference>
<comment type="caution">
    <text evidence="11">The sequence shown here is derived from an EMBL/GenBank/DDBJ whole genome shotgun (WGS) entry which is preliminary data.</text>
</comment>
<keyword evidence="5 7" id="KW-0687">Ribonucleoprotein</keyword>
<dbReference type="AlphaFoldDB" id="A0A5D3WH71"/>
<accession>A0A5D3WH71</accession>
<dbReference type="FunFam" id="3.10.290.10:FF:000001">
    <property type="entry name" value="30S ribosomal protein S4"/>
    <property type="match status" value="1"/>
</dbReference>
<dbReference type="GO" id="GO:0003735">
    <property type="term" value="F:structural constituent of ribosome"/>
    <property type="evidence" value="ECO:0007669"/>
    <property type="project" value="InterPro"/>
</dbReference>
<evidence type="ECO:0000256" key="4">
    <source>
        <dbReference type="ARBA" id="ARBA00022980"/>
    </source>
</evidence>
<comment type="function">
    <text evidence="7">With S5 and S12 plays an important role in translational accuracy.</text>
</comment>
<dbReference type="Pfam" id="PF00163">
    <property type="entry name" value="Ribosomal_S4"/>
    <property type="match status" value="1"/>
</dbReference>
<dbReference type="Pfam" id="PF01479">
    <property type="entry name" value="S4"/>
    <property type="match status" value="1"/>
</dbReference>
<dbReference type="SMART" id="SM00363">
    <property type="entry name" value="S4"/>
    <property type="match status" value="1"/>
</dbReference>
<keyword evidence="4 7" id="KW-0689">Ribosomal protein</keyword>
<dbReference type="GO" id="GO:0019843">
    <property type="term" value="F:rRNA binding"/>
    <property type="evidence" value="ECO:0007669"/>
    <property type="project" value="UniProtKB-UniRule"/>
</dbReference>
<dbReference type="InterPro" id="IPR002942">
    <property type="entry name" value="S4_RNA-bd"/>
</dbReference>
<dbReference type="Gene3D" id="3.10.290.10">
    <property type="entry name" value="RNA-binding S4 domain"/>
    <property type="match status" value="1"/>
</dbReference>
<dbReference type="PROSITE" id="PS00632">
    <property type="entry name" value="RIBOSOMAL_S4"/>
    <property type="match status" value="1"/>
</dbReference>
<evidence type="ECO:0000256" key="6">
    <source>
        <dbReference type="ARBA" id="ARBA00035254"/>
    </source>
</evidence>
<evidence type="ECO:0000313" key="11">
    <source>
        <dbReference type="EMBL" id="TYO95706.1"/>
    </source>
</evidence>
<dbReference type="EMBL" id="VNIB01000018">
    <property type="protein sequence ID" value="TYO95706.1"/>
    <property type="molecule type" value="Genomic_DNA"/>
</dbReference>
<dbReference type="HAMAP" id="MF_01306_B">
    <property type="entry name" value="Ribosomal_uS4_B"/>
    <property type="match status" value="1"/>
</dbReference>
<keyword evidence="2 7" id="KW-0699">rRNA-binding</keyword>
<dbReference type="PANTHER" id="PTHR11831:SF4">
    <property type="entry name" value="SMALL RIBOSOMAL SUBUNIT PROTEIN US4M"/>
    <property type="match status" value="1"/>
</dbReference>
<feature type="domain" description="RNA-binding S4" evidence="9">
    <location>
        <begin position="98"/>
        <end position="162"/>
    </location>
</feature>
<comment type="subunit">
    <text evidence="7">Part of the 30S ribosomal subunit. Contacts protein S5. The interaction surface between S4 and S5 is involved in control of translational fidelity.</text>
</comment>
<dbReference type="OrthoDB" id="9803672at2"/>
<keyword evidence="3 7" id="KW-0694">RNA-binding</keyword>
<dbReference type="RefSeq" id="WP_148897090.1">
    <property type="nucleotide sequence ID" value="NZ_VNIB01000018.1"/>
</dbReference>
<evidence type="ECO:0000256" key="7">
    <source>
        <dbReference type="HAMAP-Rule" id="MF_01306"/>
    </source>
</evidence>
<organism evidence="11 12">
    <name type="scientific">Geothermobacter ehrlichii</name>
    <dbReference type="NCBI Taxonomy" id="213224"/>
    <lineage>
        <taxon>Bacteria</taxon>
        <taxon>Pseudomonadati</taxon>
        <taxon>Thermodesulfobacteriota</taxon>
        <taxon>Desulfuromonadia</taxon>
        <taxon>Desulfuromonadales</taxon>
        <taxon>Geothermobacteraceae</taxon>
        <taxon>Geothermobacter</taxon>
    </lineage>
</organism>
<dbReference type="GO" id="GO:0042274">
    <property type="term" value="P:ribosomal small subunit biogenesis"/>
    <property type="evidence" value="ECO:0007669"/>
    <property type="project" value="TreeGrafter"/>
</dbReference>
<reference evidence="11 12" key="1">
    <citation type="submission" date="2019-07" db="EMBL/GenBank/DDBJ databases">
        <title>Genomic Encyclopedia of Type Strains, Phase IV (KMG-IV): sequencing the most valuable type-strain genomes for metagenomic binning, comparative biology and taxonomic classification.</title>
        <authorList>
            <person name="Goeker M."/>
        </authorList>
    </citation>
    <scope>NUCLEOTIDE SEQUENCE [LARGE SCALE GENOMIC DNA]</scope>
    <source>
        <strain evidence="11 12">SS015</strain>
    </source>
</reference>
<proteinExistence type="inferred from homology"/>
<dbReference type="GO" id="GO:0006412">
    <property type="term" value="P:translation"/>
    <property type="evidence" value="ECO:0007669"/>
    <property type="project" value="UniProtKB-UniRule"/>
</dbReference>
<keyword evidence="12" id="KW-1185">Reference proteome</keyword>
<protein>
    <recommendedName>
        <fullName evidence="6 7">Small ribosomal subunit protein uS4</fullName>
    </recommendedName>
</protein>
<evidence type="ECO:0000259" key="10">
    <source>
        <dbReference type="SMART" id="SM01390"/>
    </source>
</evidence>
<gene>
    <name evidence="7" type="primary">rpsD</name>
    <name evidence="11" type="ORF">EDC39_11846</name>
</gene>
<dbReference type="InterPro" id="IPR036986">
    <property type="entry name" value="S4_RNA-bd_sf"/>
</dbReference>
<dbReference type="SUPFAM" id="SSF55174">
    <property type="entry name" value="Alpha-L RNA-binding motif"/>
    <property type="match status" value="1"/>
</dbReference>
<dbReference type="InterPro" id="IPR018079">
    <property type="entry name" value="Ribosomal_uS4_CS"/>
</dbReference>
<dbReference type="PROSITE" id="PS50889">
    <property type="entry name" value="S4"/>
    <property type="match status" value="1"/>
</dbReference>
<evidence type="ECO:0000256" key="5">
    <source>
        <dbReference type="ARBA" id="ARBA00023274"/>
    </source>
</evidence>
<dbReference type="InterPro" id="IPR005709">
    <property type="entry name" value="Ribosomal_uS4_bac-type"/>
</dbReference>
<evidence type="ECO:0000313" key="12">
    <source>
        <dbReference type="Proteomes" id="UP000324159"/>
    </source>
</evidence>
<dbReference type="GO" id="GO:0015935">
    <property type="term" value="C:small ribosomal subunit"/>
    <property type="evidence" value="ECO:0007669"/>
    <property type="project" value="InterPro"/>
</dbReference>
<dbReference type="Proteomes" id="UP000324159">
    <property type="component" value="Unassembled WGS sequence"/>
</dbReference>
<dbReference type="InterPro" id="IPR001912">
    <property type="entry name" value="Ribosomal_uS4_N"/>
</dbReference>
<evidence type="ECO:0000256" key="2">
    <source>
        <dbReference type="ARBA" id="ARBA00022730"/>
    </source>
</evidence>
<feature type="domain" description="Small ribosomal subunit protein uS4 N-terminal" evidence="10">
    <location>
        <begin position="3"/>
        <end position="97"/>
    </location>
</feature>
<name>A0A5D3WH71_9BACT</name>
<evidence type="ECO:0000256" key="1">
    <source>
        <dbReference type="ARBA" id="ARBA00007465"/>
    </source>
</evidence>
<dbReference type="SMART" id="SM01390">
    <property type="entry name" value="Ribosomal_S4"/>
    <property type="match status" value="1"/>
</dbReference>
<evidence type="ECO:0000256" key="3">
    <source>
        <dbReference type="ARBA" id="ARBA00022884"/>
    </source>
</evidence>
<dbReference type="Gene3D" id="1.10.1050.10">
    <property type="entry name" value="Ribosomal Protein S4 Delta 41, Chain A, domain 1"/>
    <property type="match status" value="1"/>
</dbReference>
<dbReference type="FunFam" id="1.10.1050.10:FF:000001">
    <property type="entry name" value="30S ribosomal protein S4"/>
    <property type="match status" value="1"/>
</dbReference>
<comment type="similarity">
    <text evidence="1 7 8">Belongs to the universal ribosomal protein uS4 family.</text>
</comment>
<evidence type="ECO:0000259" key="9">
    <source>
        <dbReference type="SMART" id="SM00363"/>
    </source>
</evidence>
<dbReference type="InterPro" id="IPR022801">
    <property type="entry name" value="Ribosomal_uS4"/>
</dbReference>
<sequence>MARYTGSVCRLCRRENMKLFLKGDRCYTDKCAIERRNYAPGQHGQGRSKVSDYGTQLREKQRVKRTYGLLEKQFRAYFQKADRMRGVTGENLLVLLERRLDSIVYRLGFATSRNEARQLVRHGHFLVNGRKVNIPSYLVRPGDEIVLREKSRSIARISEALDGVMRRGIPSWVELDRDNFKGVVKTLPVREEMTTPAFNERLIVELYSK</sequence>
<comment type="function">
    <text evidence="7">One of the primary rRNA binding proteins, it binds directly to 16S rRNA where it nucleates assembly of the body of the 30S subunit.</text>
</comment>
<dbReference type="NCBIfam" id="TIGR01017">
    <property type="entry name" value="rpsD_bact"/>
    <property type="match status" value="1"/>
</dbReference>
<dbReference type="NCBIfam" id="NF003717">
    <property type="entry name" value="PRK05327.1"/>
    <property type="match status" value="1"/>
</dbReference>
<evidence type="ECO:0000256" key="8">
    <source>
        <dbReference type="RuleBase" id="RU003699"/>
    </source>
</evidence>
<dbReference type="CDD" id="cd00165">
    <property type="entry name" value="S4"/>
    <property type="match status" value="1"/>
</dbReference>